<dbReference type="GO" id="GO:0019899">
    <property type="term" value="F:enzyme binding"/>
    <property type="evidence" value="ECO:0007669"/>
    <property type="project" value="TreeGrafter"/>
</dbReference>
<name>A0A9Q0LPK1_ANAIG</name>
<evidence type="ECO:0000313" key="4">
    <source>
        <dbReference type="Proteomes" id="UP001149090"/>
    </source>
</evidence>
<dbReference type="Gene3D" id="3.40.50.10490">
    <property type="entry name" value="Glucose-6-phosphate isomerase like protein, domain 1"/>
    <property type="match status" value="2"/>
</dbReference>
<keyword evidence="4" id="KW-1185">Reference proteome</keyword>
<accession>A0A9Q0LPK1</accession>
<dbReference type="GO" id="GO:0005654">
    <property type="term" value="C:nucleoplasm"/>
    <property type="evidence" value="ECO:0007669"/>
    <property type="project" value="TreeGrafter"/>
</dbReference>
<evidence type="ECO:0000313" key="3">
    <source>
        <dbReference type="EMBL" id="KAJ5076712.1"/>
    </source>
</evidence>
<dbReference type="GO" id="GO:0009750">
    <property type="term" value="P:response to fructose"/>
    <property type="evidence" value="ECO:0007669"/>
    <property type="project" value="TreeGrafter"/>
</dbReference>
<dbReference type="InterPro" id="IPR046348">
    <property type="entry name" value="SIS_dom_sf"/>
</dbReference>
<dbReference type="OrthoDB" id="311172at2759"/>
<proteinExistence type="predicted"/>
<sequence>MQNIRITELPNEISNEIDKLTPLEMVKILFSIDSEIFSGWKNYNSLNHPKIHQKIASIISTVISILKSPEDSVIVLSGCGTSGRLAYFVSKNTNEILKHFNQKSEIKYTISGGDAALLTAKEGVEDSPSAGVEDLQKIINGKNNVLYIGITCGLSAPYIGGQIEYIMQQNQQCVLLGFNPIDMARKYTVDGWGKSFYDVVTKFKDCENFIVLNPVVGPEAITGSTRMKSGSATLILLYSIFAVSIASFLQISLDHKSSQSQFLDRDFLQKIPLVFSNFEFVYRQTYSQFNTIHDIIQAVGNGFQNGGNLYYVSEENFGILGFIDASECRPTFGATLDSVRGFVENGWLAMNNNEGDLSKIYPENPYLKISVDDFKENNSKFISEYDVVCVLLDRTKKNSELPKWIKFFREQKQSMKCKLCLIEITKEKQEENSQDSFSDLDFDFFDIKQTIDLKYSNIFSDETIPDFISYKHFSMKLILNSITTCAHVLKGTVFKNRMIDLQVSNNKLYFRSIQIIQEIAQCNPQEAEKALLRAIYNFDEESLFQKYKQIPISETINISANFRNILPLSILLAKYSNLSIKEAKSKLKQQPILRKIFTNF</sequence>
<dbReference type="InterPro" id="IPR040190">
    <property type="entry name" value="MURQ/GCKR"/>
</dbReference>
<dbReference type="AlphaFoldDB" id="A0A9Q0LPK1"/>
<evidence type="ECO:0000256" key="1">
    <source>
        <dbReference type="ARBA" id="ARBA00023277"/>
    </source>
</evidence>
<dbReference type="SUPFAM" id="SSF53697">
    <property type="entry name" value="SIS domain"/>
    <property type="match status" value="2"/>
</dbReference>
<reference evidence="3" key="1">
    <citation type="submission" date="2022-10" db="EMBL/GenBank/DDBJ databases">
        <title>Novel sulphate-reducing endosymbionts in the free-living metamonad Anaeramoeba.</title>
        <authorList>
            <person name="Jerlstrom-Hultqvist J."/>
            <person name="Cepicka I."/>
            <person name="Gallot-Lavallee L."/>
            <person name="Salas-Leiva D."/>
            <person name="Curtis B.A."/>
            <person name="Zahonova K."/>
            <person name="Pipaliya S."/>
            <person name="Dacks J."/>
            <person name="Roger A.J."/>
        </authorList>
    </citation>
    <scope>NUCLEOTIDE SEQUENCE</scope>
    <source>
        <strain evidence="3">BMAN</strain>
    </source>
</reference>
<dbReference type="EMBL" id="JAPDFW010000059">
    <property type="protein sequence ID" value="KAJ5076712.1"/>
    <property type="molecule type" value="Genomic_DNA"/>
</dbReference>
<dbReference type="Pfam" id="PF22198">
    <property type="entry name" value="GKRP_SIS_2"/>
    <property type="match status" value="1"/>
</dbReference>
<dbReference type="GO" id="GO:0042593">
    <property type="term" value="P:glucose homeostasis"/>
    <property type="evidence" value="ECO:0007669"/>
    <property type="project" value="TreeGrafter"/>
</dbReference>
<dbReference type="GO" id="GO:0030246">
    <property type="term" value="F:carbohydrate binding"/>
    <property type="evidence" value="ECO:0007669"/>
    <property type="project" value="TreeGrafter"/>
</dbReference>
<organism evidence="3 4">
    <name type="scientific">Anaeramoeba ignava</name>
    <name type="common">Anaerobic marine amoeba</name>
    <dbReference type="NCBI Taxonomy" id="1746090"/>
    <lineage>
        <taxon>Eukaryota</taxon>
        <taxon>Metamonada</taxon>
        <taxon>Anaeramoebidae</taxon>
        <taxon>Anaeramoeba</taxon>
    </lineage>
</organism>
<dbReference type="InterPro" id="IPR001347">
    <property type="entry name" value="SIS_dom"/>
</dbReference>
<evidence type="ECO:0000259" key="2">
    <source>
        <dbReference type="PROSITE" id="PS51464"/>
    </source>
</evidence>
<dbReference type="GO" id="GO:0004857">
    <property type="term" value="F:enzyme inhibitor activity"/>
    <property type="evidence" value="ECO:0007669"/>
    <property type="project" value="TreeGrafter"/>
</dbReference>
<dbReference type="Gene3D" id="1.10.8.1080">
    <property type="match status" value="1"/>
</dbReference>
<keyword evidence="1" id="KW-0119">Carbohydrate metabolism</keyword>
<dbReference type="OMA" id="WESADYE"/>
<dbReference type="PANTHER" id="PTHR10088:SF4">
    <property type="entry name" value="GLUCOKINASE REGULATORY PROTEIN"/>
    <property type="match status" value="1"/>
</dbReference>
<dbReference type="GO" id="GO:1901135">
    <property type="term" value="P:carbohydrate derivative metabolic process"/>
    <property type="evidence" value="ECO:0007669"/>
    <property type="project" value="InterPro"/>
</dbReference>
<dbReference type="InterPro" id="IPR054017">
    <property type="entry name" value="GKRP_SIS_2"/>
</dbReference>
<dbReference type="Proteomes" id="UP001149090">
    <property type="component" value="Unassembled WGS sequence"/>
</dbReference>
<dbReference type="GO" id="GO:0070095">
    <property type="term" value="F:fructose-6-phosphate binding"/>
    <property type="evidence" value="ECO:0007669"/>
    <property type="project" value="TreeGrafter"/>
</dbReference>
<gene>
    <name evidence="3" type="ORF">M0811_00029</name>
</gene>
<comment type="caution">
    <text evidence="3">The sequence shown here is derived from an EMBL/GenBank/DDBJ whole genome shotgun (WGS) entry which is preliminary data.</text>
</comment>
<dbReference type="GO" id="GO:0005829">
    <property type="term" value="C:cytosol"/>
    <property type="evidence" value="ECO:0007669"/>
    <property type="project" value="TreeGrafter"/>
</dbReference>
<feature type="domain" description="SIS" evidence="2">
    <location>
        <begin position="62"/>
        <end position="251"/>
    </location>
</feature>
<dbReference type="PANTHER" id="PTHR10088">
    <property type="entry name" value="GLUCOKINASE REGULATORY PROTEIN"/>
    <property type="match status" value="1"/>
</dbReference>
<dbReference type="Pfam" id="PF20741">
    <property type="entry name" value="GKRP-like_C"/>
    <property type="match status" value="1"/>
</dbReference>
<dbReference type="PROSITE" id="PS51464">
    <property type="entry name" value="SIS"/>
    <property type="match status" value="1"/>
</dbReference>
<protein>
    <submittedName>
        <fullName evidence="3">Glucokinase regulatory protein</fullName>
    </submittedName>
</protein>
<dbReference type="Pfam" id="PF22645">
    <property type="entry name" value="GKRP_SIS_N"/>
    <property type="match status" value="1"/>
</dbReference>